<dbReference type="Gramene" id="KOM57436">
    <property type="protein sequence ID" value="KOM57436"/>
    <property type="gene ID" value="LR48_Vigan11g046900"/>
</dbReference>
<accession>A0A0L9VQU0</accession>
<protein>
    <submittedName>
        <fullName evidence="1">Uncharacterized protein</fullName>
    </submittedName>
</protein>
<evidence type="ECO:0000313" key="2">
    <source>
        <dbReference type="Proteomes" id="UP000053144"/>
    </source>
</evidence>
<name>A0A0L9VQU0_PHAAN</name>
<organism evidence="1 2">
    <name type="scientific">Phaseolus angularis</name>
    <name type="common">Azuki bean</name>
    <name type="synonym">Vigna angularis</name>
    <dbReference type="NCBI Taxonomy" id="3914"/>
    <lineage>
        <taxon>Eukaryota</taxon>
        <taxon>Viridiplantae</taxon>
        <taxon>Streptophyta</taxon>
        <taxon>Embryophyta</taxon>
        <taxon>Tracheophyta</taxon>
        <taxon>Spermatophyta</taxon>
        <taxon>Magnoliopsida</taxon>
        <taxon>eudicotyledons</taxon>
        <taxon>Gunneridae</taxon>
        <taxon>Pentapetalae</taxon>
        <taxon>rosids</taxon>
        <taxon>fabids</taxon>
        <taxon>Fabales</taxon>
        <taxon>Fabaceae</taxon>
        <taxon>Papilionoideae</taxon>
        <taxon>50 kb inversion clade</taxon>
        <taxon>NPAAA clade</taxon>
        <taxon>indigoferoid/millettioid clade</taxon>
        <taxon>Phaseoleae</taxon>
        <taxon>Vigna</taxon>
    </lineage>
</organism>
<dbReference type="Proteomes" id="UP000053144">
    <property type="component" value="Chromosome 11"/>
</dbReference>
<gene>
    <name evidence="1" type="ORF">LR48_Vigan11g046900</name>
</gene>
<dbReference type="EMBL" id="CM003381">
    <property type="protein sequence ID" value="KOM57436.1"/>
    <property type="molecule type" value="Genomic_DNA"/>
</dbReference>
<sequence length="237" mass="27654">MASSSSSSRRKEKVARVTRNANPSGWISDEEIRGKFLFWRVIKYVVPQRYLDLQLFKKEGFLFQEWIAYQGLTDFVQMKGDCYPDLVEVFYLNLRVVNGVIHSRVKGVNITIDDNVWSHIAGLKAEGLDSHICDSESNRWLTKRAIYINCLRYPRRTVNGWFFRDELTVGSTPTPAADHNAFIPQTDFENYVVDQFRKKSERDERVEDTLFIWEKKGNKNDIGFETEDSDDESTDED</sequence>
<reference evidence="2" key="1">
    <citation type="journal article" date="2015" name="Proc. Natl. Acad. Sci. U.S.A.">
        <title>Genome sequencing of adzuki bean (Vigna angularis) provides insight into high starch and low fat accumulation and domestication.</title>
        <authorList>
            <person name="Yang K."/>
            <person name="Tian Z."/>
            <person name="Chen C."/>
            <person name="Luo L."/>
            <person name="Zhao B."/>
            <person name="Wang Z."/>
            <person name="Yu L."/>
            <person name="Li Y."/>
            <person name="Sun Y."/>
            <person name="Li W."/>
            <person name="Chen Y."/>
            <person name="Li Y."/>
            <person name="Zhang Y."/>
            <person name="Ai D."/>
            <person name="Zhao J."/>
            <person name="Shang C."/>
            <person name="Ma Y."/>
            <person name="Wu B."/>
            <person name="Wang M."/>
            <person name="Gao L."/>
            <person name="Sun D."/>
            <person name="Zhang P."/>
            <person name="Guo F."/>
            <person name="Wang W."/>
            <person name="Li Y."/>
            <person name="Wang J."/>
            <person name="Varshney R.K."/>
            <person name="Wang J."/>
            <person name="Ling H.Q."/>
            <person name="Wan P."/>
        </authorList>
    </citation>
    <scope>NUCLEOTIDE SEQUENCE</scope>
    <source>
        <strain evidence="2">cv. Jingnong 6</strain>
    </source>
</reference>
<proteinExistence type="predicted"/>
<dbReference type="AlphaFoldDB" id="A0A0L9VQU0"/>
<evidence type="ECO:0000313" key="1">
    <source>
        <dbReference type="EMBL" id="KOM57436.1"/>
    </source>
</evidence>